<protein>
    <submittedName>
        <fullName evidence="7">Dihydroxyacetone kinase, L subunit</fullName>
        <ecNumber evidence="7">2.7.1.29</ecNumber>
    </submittedName>
</protein>
<dbReference type="InterPro" id="IPR004007">
    <property type="entry name" value="DhaL_dom"/>
</dbReference>
<dbReference type="KEGG" id="lch:Lcho_0411"/>
<dbReference type="GO" id="GO:0019563">
    <property type="term" value="P:glycerol catabolic process"/>
    <property type="evidence" value="ECO:0007669"/>
    <property type="project" value="TreeGrafter"/>
</dbReference>
<dbReference type="SMART" id="SM01120">
    <property type="entry name" value="Dak2"/>
    <property type="match status" value="1"/>
</dbReference>
<proteinExistence type="predicted"/>
<dbReference type="PROSITE" id="PS51481">
    <property type="entry name" value="DHAK"/>
    <property type="match status" value="1"/>
</dbReference>
<evidence type="ECO:0000256" key="1">
    <source>
        <dbReference type="ARBA" id="ARBA00022679"/>
    </source>
</evidence>
<organism evidence="7 8">
    <name type="scientific">Leptothrix cholodnii (strain ATCC 51168 / LMG 8142 / SP-6)</name>
    <name type="common">Leptothrix discophora (strain SP-6)</name>
    <dbReference type="NCBI Taxonomy" id="395495"/>
    <lineage>
        <taxon>Bacteria</taxon>
        <taxon>Pseudomonadati</taxon>
        <taxon>Pseudomonadota</taxon>
        <taxon>Betaproteobacteria</taxon>
        <taxon>Burkholderiales</taxon>
        <taxon>Sphaerotilaceae</taxon>
        <taxon>Leptothrix</taxon>
    </lineage>
</organism>
<dbReference type="EC" id="2.7.1.29" evidence="7"/>
<evidence type="ECO:0000256" key="3">
    <source>
        <dbReference type="ARBA" id="ARBA00022777"/>
    </source>
</evidence>
<evidence type="ECO:0000313" key="7">
    <source>
        <dbReference type="EMBL" id="ACB32686.1"/>
    </source>
</evidence>
<dbReference type="PANTHER" id="PTHR28629">
    <property type="entry name" value="TRIOKINASE/FMN CYCLASE"/>
    <property type="match status" value="1"/>
</dbReference>
<dbReference type="Pfam" id="PF02733">
    <property type="entry name" value="Dak1"/>
    <property type="match status" value="1"/>
</dbReference>
<dbReference type="GO" id="GO:0005829">
    <property type="term" value="C:cytosol"/>
    <property type="evidence" value="ECO:0007669"/>
    <property type="project" value="TreeGrafter"/>
</dbReference>
<dbReference type="GO" id="GO:0004371">
    <property type="term" value="F:glycerone kinase activity"/>
    <property type="evidence" value="ECO:0007669"/>
    <property type="project" value="UniProtKB-EC"/>
</dbReference>
<dbReference type="InterPro" id="IPR012737">
    <property type="entry name" value="DhaK_L_YcgS"/>
</dbReference>
<dbReference type="EMBL" id="CP001013">
    <property type="protein sequence ID" value="ACB32686.1"/>
    <property type="molecule type" value="Genomic_DNA"/>
</dbReference>
<dbReference type="SUPFAM" id="SSF82549">
    <property type="entry name" value="DAK1/DegV-like"/>
    <property type="match status" value="1"/>
</dbReference>
<keyword evidence="1 7" id="KW-0808">Transferase</keyword>
<dbReference type="STRING" id="395495.Lcho_0411"/>
<evidence type="ECO:0000313" key="8">
    <source>
        <dbReference type="Proteomes" id="UP000001693"/>
    </source>
</evidence>
<evidence type="ECO:0000259" key="5">
    <source>
        <dbReference type="PROSITE" id="PS51480"/>
    </source>
</evidence>
<dbReference type="Gene3D" id="1.25.40.340">
    <property type="match status" value="1"/>
</dbReference>
<name>B1XX40_LEPCP</name>
<dbReference type="SUPFAM" id="SSF101473">
    <property type="entry name" value="DhaL-like"/>
    <property type="match status" value="1"/>
</dbReference>
<dbReference type="InterPro" id="IPR050861">
    <property type="entry name" value="Dihydroxyacetone_Kinase"/>
</dbReference>
<dbReference type="RefSeq" id="WP_012345448.1">
    <property type="nucleotide sequence ID" value="NC_010524.1"/>
</dbReference>
<accession>B1XX40</accession>
<dbReference type="NCBIfam" id="NF011049">
    <property type="entry name" value="PRK14479.1"/>
    <property type="match status" value="1"/>
</dbReference>
<dbReference type="GO" id="GO:0005524">
    <property type="term" value="F:ATP binding"/>
    <property type="evidence" value="ECO:0007669"/>
    <property type="project" value="UniProtKB-KW"/>
</dbReference>
<sequence length="588" mass="59697">MAMNRVINNPDLVVEDMLTGWLAAHAATVCATAENPRVVKRVQSPEAGKVGVVTGGGSGHEPAFLGYVGDGMVDAVAIGEIFSSPTAKSFLDAMRAADGGAGVACLYGNYAGDNMNVKMAIQMAEREGIVVRTVVANDDVPSAPKGDEAKRRGVAGEIVMWKVGAAKAAMGGSLDEVIAAAQKAIDHTRSIGIGLSACVIPAVGHANFTIEHGTMEVGIGHHGEPGIDVRATASAAEMAEMMLNVVLPDLPFGAGDRVAVLVSGLGATPLMEQYILYGEIRKRLAAQGITVAFNQVGNLFTSLEMMGVTLTLMKLDDELEACLAHPCSCVGLTVAGDASQASAGRAYSGSATAKSTGPVAARAAAVARTAVGPALALNGAGGLVRDLIDTIVANRQYLSDIDGLIGDGDHGINMAKGFTGCGTRLDALGDAAQSLPAALEQLSKALMDDIGGSMGPLYGNFFLGFVNTLEPHAMLDAALFGDALAAAVANVQAMGNAQVGDKTLIDTLIPALAAFKAAQAGGADFSAALSAMSAAAEAGKDSTKALQARIGRSARLGPRSIGVLDAGATSCCLILQTLARSLQQRLAA</sequence>
<keyword evidence="4" id="KW-0067">ATP-binding</keyword>
<dbReference type="FunFam" id="3.40.50.10440:FF:000001">
    <property type="entry name" value="Dihydroxyacetone kinase, DhaK subunit"/>
    <property type="match status" value="1"/>
</dbReference>
<dbReference type="Gene3D" id="3.40.50.10440">
    <property type="entry name" value="Dihydroxyacetone kinase, domain 1"/>
    <property type="match status" value="1"/>
</dbReference>
<dbReference type="PROSITE" id="PS51480">
    <property type="entry name" value="DHAL"/>
    <property type="match status" value="1"/>
</dbReference>
<reference evidence="7 8" key="1">
    <citation type="submission" date="2008-03" db="EMBL/GenBank/DDBJ databases">
        <title>Complete sequence of Leptothrix cholodnii SP-6.</title>
        <authorList>
            <consortium name="US DOE Joint Genome Institute"/>
            <person name="Copeland A."/>
            <person name="Lucas S."/>
            <person name="Lapidus A."/>
            <person name="Glavina del Rio T."/>
            <person name="Dalin E."/>
            <person name="Tice H."/>
            <person name="Bruce D."/>
            <person name="Goodwin L."/>
            <person name="Pitluck S."/>
            <person name="Chertkov O."/>
            <person name="Brettin T."/>
            <person name="Detter J.C."/>
            <person name="Han C."/>
            <person name="Kuske C.R."/>
            <person name="Schmutz J."/>
            <person name="Larimer F."/>
            <person name="Land M."/>
            <person name="Hauser L."/>
            <person name="Kyrpides N."/>
            <person name="Lykidis A."/>
            <person name="Emerson D."/>
            <person name="Richardson P."/>
        </authorList>
    </citation>
    <scope>NUCLEOTIDE SEQUENCE [LARGE SCALE GENOMIC DNA]</scope>
    <source>
        <strain evidence="8">ATCC 51168 / LMG 8142 / SP-6</strain>
    </source>
</reference>
<evidence type="ECO:0000259" key="6">
    <source>
        <dbReference type="PROSITE" id="PS51481"/>
    </source>
</evidence>
<dbReference type="AlphaFoldDB" id="B1XX40"/>
<gene>
    <name evidence="7" type="ordered locus">Lcho_0411</name>
</gene>
<dbReference type="InterPro" id="IPR004006">
    <property type="entry name" value="DhaK_dom"/>
</dbReference>
<dbReference type="Pfam" id="PF02734">
    <property type="entry name" value="Dak2"/>
    <property type="match status" value="1"/>
</dbReference>
<dbReference type="Proteomes" id="UP000001693">
    <property type="component" value="Chromosome"/>
</dbReference>
<feature type="domain" description="DhaK" evidence="6">
    <location>
        <begin position="9"/>
        <end position="332"/>
    </location>
</feature>
<dbReference type="OrthoDB" id="9806345at2"/>
<keyword evidence="8" id="KW-1185">Reference proteome</keyword>
<dbReference type="eggNOG" id="COG2376">
    <property type="taxonomic scope" value="Bacteria"/>
</dbReference>
<dbReference type="HOGENOM" id="CLU_017054_6_1_4"/>
<dbReference type="Gene3D" id="3.30.1180.20">
    <property type="entry name" value="Dihydroxyacetone kinase, domain 2"/>
    <property type="match status" value="1"/>
</dbReference>
<dbReference type="PANTHER" id="PTHR28629:SF4">
    <property type="entry name" value="TRIOKINASE_FMN CYCLASE"/>
    <property type="match status" value="1"/>
</dbReference>
<keyword evidence="2" id="KW-0547">Nucleotide-binding</keyword>
<evidence type="ECO:0000256" key="2">
    <source>
        <dbReference type="ARBA" id="ARBA00022741"/>
    </source>
</evidence>
<dbReference type="NCBIfam" id="TIGR02365">
    <property type="entry name" value="dha_L_ycgS"/>
    <property type="match status" value="1"/>
</dbReference>
<feature type="domain" description="DhaL" evidence="5">
    <location>
        <begin position="378"/>
        <end position="580"/>
    </location>
</feature>
<dbReference type="InterPro" id="IPR036117">
    <property type="entry name" value="DhaL_dom_sf"/>
</dbReference>
<dbReference type="FunFam" id="1.25.40.340:FF:000002">
    <property type="entry name" value="Dihydroxyacetone kinase, L subunit"/>
    <property type="match status" value="1"/>
</dbReference>
<keyword evidence="3 7" id="KW-0418">Kinase</keyword>
<evidence type="ECO:0000256" key="4">
    <source>
        <dbReference type="ARBA" id="ARBA00022840"/>
    </source>
</evidence>